<dbReference type="RefSeq" id="WP_378094565.1">
    <property type="nucleotide sequence ID" value="NZ_JBHSEP010000005.1"/>
</dbReference>
<dbReference type="InterPro" id="IPR013342">
    <property type="entry name" value="Mandelate_racemase_C"/>
</dbReference>
<keyword evidence="3" id="KW-0460">Magnesium</keyword>
<evidence type="ECO:0000259" key="4">
    <source>
        <dbReference type="SMART" id="SM00922"/>
    </source>
</evidence>
<name>A0ABV9FDU6_9BACL</name>
<organism evidence="5 6">
    <name type="scientific">Cohnella hongkongensis</name>
    <dbReference type="NCBI Taxonomy" id="178337"/>
    <lineage>
        <taxon>Bacteria</taxon>
        <taxon>Bacillati</taxon>
        <taxon>Bacillota</taxon>
        <taxon>Bacilli</taxon>
        <taxon>Bacillales</taxon>
        <taxon>Paenibacillaceae</taxon>
        <taxon>Cohnella</taxon>
    </lineage>
</organism>
<feature type="domain" description="Mandelate racemase/muconate lactonizing enzyme C-terminal" evidence="4">
    <location>
        <begin position="142"/>
        <end position="238"/>
    </location>
</feature>
<gene>
    <name evidence="5" type="ORF">ACFO3S_09010</name>
</gene>
<proteinExistence type="predicted"/>
<dbReference type="EMBL" id="JBHSEP010000005">
    <property type="protein sequence ID" value="MFC4598374.1"/>
    <property type="molecule type" value="Genomic_DNA"/>
</dbReference>
<dbReference type="Pfam" id="PF02746">
    <property type="entry name" value="MR_MLE_N"/>
    <property type="match status" value="1"/>
</dbReference>
<dbReference type="InterPro" id="IPR029017">
    <property type="entry name" value="Enolase-like_N"/>
</dbReference>
<evidence type="ECO:0000256" key="2">
    <source>
        <dbReference type="ARBA" id="ARBA00022723"/>
    </source>
</evidence>
<comment type="caution">
    <text evidence="5">The sequence shown here is derived from an EMBL/GenBank/DDBJ whole genome shotgun (WGS) entry which is preliminary data.</text>
</comment>
<dbReference type="SUPFAM" id="SSF54826">
    <property type="entry name" value="Enolase N-terminal domain-like"/>
    <property type="match status" value="1"/>
</dbReference>
<dbReference type="SFLD" id="SFLDS00001">
    <property type="entry name" value="Enolase"/>
    <property type="match status" value="1"/>
</dbReference>
<dbReference type="InterPro" id="IPR013341">
    <property type="entry name" value="Mandelate_racemase_N_dom"/>
</dbReference>
<dbReference type="SFLD" id="SFLDG00179">
    <property type="entry name" value="mandelate_racemase"/>
    <property type="match status" value="1"/>
</dbReference>
<dbReference type="SUPFAM" id="SSF51604">
    <property type="entry name" value="Enolase C-terminal domain-like"/>
    <property type="match status" value="1"/>
</dbReference>
<dbReference type="SMART" id="SM00922">
    <property type="entry name" value="MR_MLE"/>
    <property type="match status" value="1"/>
</dbReference>
<keyword evidence="2" id="KW-0479">Metal-binding</keyword>
<evidence type="ECO:0000256" key="1">
    <source>
        <dbReference type="ARBA" id="ARBA00001946"/>
    </source>
</evidence>
<dbReference type="Pfam" id="PF13378">
    <property type="entry name" value="MR_MLE_C"/>
    <property type="match status" value="1"/>
</dbReference>
<keyword evidence="6" id="KW-1185">Reference proteome</keyword>
<accession>A0ABV9FDU6</accession>
<evidence type="ECO:0000313" key="5">
    <source>
        <dbReference type="EMBL" id="MFC4598374.1"/>
    </source>
</evidence>
<dbReference type="InterPro" id="IPR046945">
    <property type="entry name" value="RHMD-like"/>
</dbReference>
<dbReference type="Gene3D" id="3.30.390.10">
    <property type="entry name" value="Enolase-like, N-terminal domain"/>
    <property type="match status" value="1"/>
</dbReference>
<dbReference type="PANTHER" id="PTHR13794:SF58">
    <property type="entry name" value="MITOCHONDRIAL ENOLASE SUPERFAMILY MEMBER 1"/>
    <property type="match status" value="1"/>
</dbReference>
<dbReference type="PANTHER" id="PTHR13794">
    <property type="entry name" value="ENOLASE SUPERFAMILY, MANDELATE RACEMASE"/>
    <property type="match status" value="1"/>
</dbReference>
<reference evidence="6" key="1">
    <citation type="journal article" date="2019" name="Int. J. Syst. Evol. Microbiol.">
        <title>The Global Catalogue of Microorganisms (GCM) 10K type strain sequencing project: providing services to taxonomists for standard genome sequencing and annotation.</title>
        <authorList>
            <consortium name="The Broad Institute Genomics Platform"/>
            <consortium name="The Broad Institute Genome Sequencing Center for Infectious Disease"/>
            <person name="Wu L."/>
            <person name="Ma J."/>
        </authorList>
    </citation>
    <scope>NUCLEOTIDE SEQUENCE [LARGE SCALE GENOMIC DNA]</scope>
    <source>
        <strain evidence="6">CCUG 49571</strain>
    </source>
</reference>
<evidence type="ECO:0000313" key="6">
    <source>
        <dbReference type="Proteomes" id="UP001596028"/>
    </source>
</evidence>
<dbReference type="Gene3D" id="3.20.20.120">
    <property type="entry name" value="Enolase-like C-terminal domain"/>
    <property type="match status" value="1"/>
</dbReference>
<sequence length="372" mass="42024">MRIVKFETWWVQRNESLFDAKRQGNSRMPWDVIVVKLTTDTGIEGIATALAARSGAVTEAYLQDNIVPIVMGRDPHDREAIWHELWNVDRHLGFFPVYLPGPVDVALWDIAAKAAGLPLYKYMGACRTRLPVYASGLFHETVEEYVNEALHYKSLGIGAYKAHPPGPWRLDMSIHQALRDALGEGHVLMTDPVAEYSLDEAIKVGRHLEKLNYLWFEEPFRDFEVNKYRQLCAALDIPVAATETTRGCHWGVAQSIAADAADIVRADVSWKHGITGTLKIAHLAEAFGLRCEIHTTTMNYMDIVNLHVSCAIRNCEYFEYFVPEDRFQLPMKGRLPIDSQGMITVPDAPGIGAELDWELIKRLCVSYRVIEA</sequence>
<comment type="cofactor">
    <cofactor evidence="1">
        <name>Mg(2+)</name>
        <dbReference type="ChEBI" id="CHEBI:18420"/>
    </cofactor>
</comment>
<dbReference type="Proteomes" id="UP001596028">
    <property type="component" value="Unassembled WGS sequence"/>
</dbReference>
<evidence type="ECO:0000256" key="3">
    <source>
        <dbReference type="ARBA" id="ARBA00022842"/>
    </source>
</evidence>
<protein>
    <submittedName>
        <fullName evidence="5">Enolase C-terminal domain-like protein</fullName>
    </submittedName>
</protein>
<dbReference type="InterPro" id="IPR036849">
    <property type="entry name" value="Enolase-like_C_sf"/>
</dbReference>
<dbReference type="InterPro" id="IPR029065">
    <property type="entry name" value="Enolase_C-like"/>
</dbReference>